<evidence type="ECO:0000256" key="1">
    <source>
        <dbReference type="ARBA" id="ARBA00004611"/>
    </source>
</evidence>
<dbReference type="KEGG" id="cvn:111138333"/>
<feature type="compositionally biased region" description="Basic residues" evidence="14">
    <location>
        <begin position="1"/>
        <end position="19"/>
    </location>
</feature>
<evidence type="ECO:0000256" key="2">
    <source>
        <dbReference type="ARBA" id="ARBA00022490"/>
    </source>
</evidence>
<comment type="similarity">
    <text evidence="9">Belongs to the DRC2 family.</text>
</comment>
<keyword evidence="7" id="KW-0966">Cell projection</keyword>
<evidence type="ECO:0000256" key="11">
    <source>
        <dbReference type="ARBA" id="ARBA00041517"/>
    </source>
</evidence>
<evidence type="ECO:0000313" key="17">
    <source>
        <dbReference type="Proteomes" id="UP000694844"/>
    </source>
</evidence>
<keyword evidence="2" id="KW-0963">Cytoplasm</keyword>
<feature type="domain" description="Dynein regulatory complex protein 1/2 N-terminal" evidence="15">
    <location>
        <begin position="34"/>
        <end position="133"/>
    </location>
</feature>
<keyword evidence="17" id="KW-1185">Reference proteome</keyword>
<keyword evidence="4 13" id="KW-0175">Coiled coil</keyword>
<evidence type="ECO:0000256" key="6">
    <source>
        <dbReference type="ARBA" id="ARBA00023212"/>
    </source>
</evidence>
<evidence type="ECO:0000256" key="3">
    <source>
        <dbReference type="ARBA" id="ARBA00022846"/>
    </source>
</evidence>
<evidence type="ECO:0000313" key="18">
    <source>
        <dbReference type="RefSeq" id="XP_022345956.1"/>
    </source>
</evidence>
<evidence type="ECO:0000256" key="14">
    <source>
        <dbReference type="SAM" id="MobiDB-lite"/>
    </source>
</evidence>
<dbReference type="Pfam" id="PF14772">
    <property type="entry name" value="NYD-SP28"/>
    <property type="match status" value="1"/>
</dbReference>
<keyword evidence="3" id="KW-0282">Flagellum</keyword>
<dbReference type="PANTHER" id="PTHR21625:SF0">
    <property type="entry name" value="DYNEIN REGULATORY COMPLEX SUBUNIT 2"/>
    <property type="match status" value="1"/>
</dbReference>
<evidence type="ECO:0000256" key="13">
    <source>
        <dbReference type="SAM" id="Coils"/>
    </source>
</evidence>
<dbReference type="GO" id="GO:0005858">
    <property type="term" value="C:axonemal dynein complex"/>
    <property type="evidence" value="ECO:0007669"/>
    <property type="project" value="InterPro"/>
</dbReference>
<dbReference type="InterPro" id="IPR039505">
    <property type="entry name" value="DRC1/2_N"/>
</dbReference>
<evidence type="ECO:0000256" key="9">
    <source>
        <dbReference type="ARBA" id="ARBA00038424"/>
    </source>
</evidence>
<keyword evidence="6" id="KW-0206">Cytoskeleton</keyword>
<organism evidence="17 18">
    <name type="scientific">Crassostrea virginica</name>
    <name type="common">Eastern oyster</name>
    <dbReference type="NCBI Taxonomy" id="6565"/>
    <lineage>
        <taxon>Eukaryota</taxon>
        <taxon>Metazoa</taxon>
        <taxon>Spiralia</taxon>
        <taxon>Lophotrochozoa</taxon>
        <taxon>Mollusca</taxon>
        <taxon>Bivalvia</taxon>
        <taxon>Autobranchia</taxon>
        <taxon>Pteriomorphia</taxon>
        <taxon>Ostreida</taxon>
        <taxon>Ostreoidea</taxon>
        <taxon>Ostreidae</taxon>
        <taxon>Crassostrea</taxon>
    </lineage>
</organism>
<evidence type="ECO:0000256" key="5">
    <source>
        <dbReference type="ARBA" id="ARBA00023069"/>
    </source>
</evidence>
<gene>
    <name evidence="18" type="primary">LOC111138333</name>
</gene>
<protein>
    <recommendedName>
        <fullName evidence="10">Dynein regulatory complex subunit 2</fullName>
    </recommendedName>
    <alternativeName>
        <fullName evidence="11">Coiled-coil domain-containing protein 65</fullName>
    </alternativeName>
</protein>
<evidence type="ECO:0000259" key="16">
    <source>
        <dbReference type="Pfam" id="PF14775"/>
    </source>
</evidence>
<comment type="function">
    <text evidence="12">Component of the nexin-dynein regulatory complex (N-DRC), a key regulator of ciliary/flagellar motility which maintains the alignment and integrity of the distal axoneme and regulates microtubule sliding in motile axonemes. Plays a critical role in the assembly of N-DRC and also stabilizes the assembly of multiple inner dynein arms and radial spokes. Coassembles with DRC1 to form a central scaffold needed for assembly of the N-DRC and its attachment to the outer doublet microtubules.</text>
</comment>
<comment type="subcellular location">
    <subcellularLocation>
        <location evidence="1">Cytoplasm</location>
        <location evidence="1">Cytoskeleton</location>
        <location evidence="1">Flagellum axoneme</location>
    </subcellularLocation>
    <subcellularLocation>
        <location evidence="8">Cytoplasm</location>
        <location evidence="8">Cytoskeleton</location>
        <location evidence="8">Flagellum basal body</location>
    </subcellularLocation>
</comment>
<dbReference type="GO" id="GO:0070286">
    <property type="term" value="P:axonemal dynein complex assembly"/>
    <property type="evidence" value="ECO:0007669"/>
    <property type="project" value="InterPro"/>
</dbReference>
<dbReference type="Proteomes" id="UP000694844">
    <property type="component" value="Chromosome 5"/>
</dbReference>
<dbReference type="Pfam" id="PF14775">
    <property type="entry name" value="NYD-SP28_assoc"/>
    <property type="match status" value="1"/>
</dbReference>
<dbReference type="RefSeq" id="XP_022345956.1">
    <property type="nucleotide sequence ID" value="XM_022490248.1"/>
</dbReference>
<dbReference type="InterPro" id="IPR039750">
    <property type="entry name" value="DRC1/DRC2"/>
</dbReference>
<dbReference type="GO" id="GO:0003352">
    <property type="term" value="P:regulation of cilium movement"/>
    <property type="evidence" value="ECO:0007669"/>
    <property type="project" value="TreeGrafter"/>
</dbReference>
<feature type="region of interest" description="Disordered" evidence="14">
    <location>
        <begin position="1"/>
        <end position="23"/>
    </location>
</feature>
<proteinExistence type="inferred from homology"/>
<evidence type="ECO:0000256" key="8">
    <source>
        <dbReference type="ARBA" id="ARBA00037841"/>
    </source>
</evidence>
<accession>A0A8B8F149</accession>
<dbReference type="GeneID" id="111138333"/>
<evidence type="ECO:0000256" key="4">
    <source>
        <dbReference type="ARBA" id="ARBA00023054"/>
    </source>
</evidence>
<name>A0A8B8F149_CRAVI</name>
<sequence length="508" mass="59771">MAKGGKKSGKKKGGKKKSKLANMTEEERIAYEEQKALAEEELRKKKENMLTQFLKDKLTKEERSTKFNINKLNHQWRNIMRENKSKELKKDLEILSQTFERIVDRKDATIKSLAKDLQEADEQYSMALRAHLQSTDNLIDQHRSRIEFLRKQYDDELAVITEEFDTERAIMLDQHSKEMNELSDILFAMDQNFQERERDAKSDFQSLVDEIRNKDMEEMHGLRHQLTEKFHFYWSAFEQARKNYQENNAERKAAFEELKTKDDASAQEIDFQMRKLQRISENIAQLKSKMASNAKENEQRNRSIKEERERMLAHLQDLKAEMNKLRDGERAKLTKMTIESNGAIKTLKSKVEKVKNVITMAEMCRRLETEEEKVLPFYASSLTEEEQNDVEAAIQEQPYEKLSLIMHEFTSLENFWKRFNKVTLDKLALDKEKHTLVQENTQLRSLLKQYLDGISVNDEILSQVNPLLVVNNRTNVNLNIPVSDPRVRRPVPQTVVEAASHSRQLRLT</sequence>
<reference evidence="18" key="1">
    <citation type="submission" date="2025-08" db="UniProtKB">
        <authorList>
            <consortium name="RefSeq"/>
        </authorList>
    </citation>
    <scope>IDENTIFICATION</scope>
    <source>
        <tissue evidence="18">Whole sample</tissue>
    </source>
</reference>
<feature type="coiled-coil region" evidence="13">
    <location>
        <begin position="103"/>
        <end position="152"/>
    </location>
</feature>
<dbReference type="InterPro" id="IPR029440">
    <property type="entry name" value="DRC1_C"/>
</dbReference>
<dbReference type="AlphaFoldDB" id="A0A8B8F149"/>
<dbReference type="OrthoDB" id="7760980at2759"/>
<feature type="domain" description="Dynein regulatory complex protein 1 C-terminal" evidence="16">
    <location>
        <begin position="409"/>
        <end position="451"/>
    </location>
</feature>
<evidence type="ECO:0000259" key="15">
    <source>
        <dbReference type="Pfam" id="PF14772"/>
    </source>
</evidence>
<feature type="coiled-coil region" evidence="13">
    <location>
        <begin position="237"/>
        <end position="328"/>
    </location>
</feature>
<dbReference type="PANTHER" id="PTHR21625">
    <property type="entry name" value="NYD-SP28 PROTEIN"/>
    <property type="match status" value="1"/>
</dbReference>
<evidence type="ECO:0000256" key="12">
    <source>
        <dbReference type="ARBA" id="ARBA00045865"/>
    </source>
</evidence>
<dbReference type="GO" id="GO:0060285">
    <property type="term" value="P:cilium-dependent cell motility"/>
    <property type="evidence" value="ECO:0007669"/>
    <property type="project" value="TreeGrafter"/>
</dbReference>
<keyword evidence="5" id="KW-0969">Cilium</keyword>
<evidence type="ECO:0000256" key="7">
    <source>
        <dbReference type="ARBA" id="ARBA00023273"/>
    </source>
</evidence>
<evidence type="ECO:0000256" key="10">
    <source>
        <dbReference type="ARBA" id="ARBA00040899"/>
    </source>
</evidence>